<accession>A0ABX6IVC5</accession>
<evidence type="ECO:0000313" key="3">
    <source>
        <dbReference type="Proteomes" id="UP000464675"/>
    </source>
</evidence>
<name>A0ABX6IVC5_9GAMM</name>
<feature type="region of interest" description="Disordered" evidence="1">
    <location>
        <begin position="120"/>
        <end position="156"/>
    </location>
</feature>
<sequence length="1075" mass="114859">MRFAPRLSLFIAGALLFFLLVGVSGWLTRHSWVPAVVNHQLEDLTLVELRGLALSRTQGSLSAHIAYSRLVSGDGLVIDIEGVRLTELYSVLSNALGTGTGATPTGQLYVKKVVLSSAASLPPDSPERPALPSGATSASTEGEKGRGQTRPAEPSPFVISETLRTLQSLPVQAVEITQLSWPERFKGSLSLSAENNPGQEISAQILSTACPNCGIGVRLQNLPDRQATVQAKLSHENHQVCELQGKLTKQGNASNQKSRADWALESRLIVETDRLGPLLRQLDISLMPKVGNVHTTEAIDWSEFVQSLSGEVELNLAGEMPDALLNAKDLSKVSATLNAPSVSAILPTNLAGIPLALEYSASGPLSLGLQTVYPLAVTSVQGQFHLQVGSLNKSKAKAPKDIQVEVKNKPVPGPVAADALLGTDVTLATDSAIPTVRFKGRYYLDRAAPLLSHPKWQAMFGNYTVSKLSGVQSFSGEATLPSLEDIGKKKGSSIAKELSIKVEAESPIRFALTMPAEDNPLAAVNWQRAKVKVTPSQPVTVSAQKIPGDVLLSIPALEFELSEQSGEKAQRPSGNPVLSGSLANTVCRKLPAIDCTLSLTASLNKLELEDATLATENLEIALSTTVRKSDGTEGIEIVFSELNLLAEKLISGAASVSTPELFTQKASCRIDTEKALCESPQLALSIAPLSIDESRVSGAVFLRNLTLENQTGKKNGLRARADFQGQNLNVQLLSQFKATIATDGKVALTDGLLTGDGEISSGPLNMNSVWKHSLDTGQGNLQLNLAESAFSPDKALTQAIQGLPVDIVDGSVSANLQLHWPERGRDKILLSMQNTGFQYNDSFAVGVTGTLKLEQNGDNWVTQKPARVSIDTVDTGVKISNLHFDLTLAADGDLTLKNFAAELLEGALTSEALTWNLNGDEHHSLLQFTGISIGALAREMESQNFAASGLLDASIPLVTDQQGITVENGSLQSRAPGGRLRYYGAFSPAMLGSNPQLKLLAGALEDYNYRDIRGTITYPLSGDLKLNLKLTGRSDAIDANRDLIINLNLENNIPTMLRSLQASRDLTDVLEQQVQ</sequence>
<dbReference type="Pfam" id="PF11739">
    <property type="entry name" value="YdbH-like"/>
    <property type="match status" value="1"/>
</dbReference>
<keyword evidence="3" id="KW-1185">Reference proteome</keyword>
<dbReference type="Proteomes" id="UP000464675">
    <property type="component" value="Chromosome"/>
</dbReference>
<organism evidence="2 3">
    <name type="scientific">Microbulbifer hydrolyticus</name>
    <dbReference type="NCBI Taxonomy" id="48074"/>
    <lineage>
        <taxon>Bacteria</taxon>
        <taxon>Pseudomonadati</taxon>
        <taxon>Pseudomonadota</taxon>
        <taxon>Gammaproteobacteria</taxon>
        <taxon>Cellvibrionales</taxon>
        <taxon>Microbulbiferaceae</taxon>
        <taxon>Microbulbifer</taxon>
    </lineage>
</organism>
<dbReference type="EMBL" id="CP047491">
    <property type="protein sequence ID" value="QHQ38750.1"/>
    <property type="molecule type" value="Genomic_DNA"/>
</dbReference>
<evidence type="ECO:0000256" key="1">
    <source>
        <dbReference type="SAM" id="MobiDB-lite"/>
    </source>
</evidence>
<evidence type="ECO:0000313" key="2">
    <source>
        <dbReference type="EMBL" id="QHQ38750.1"/>
    </source>
</evidence>
<gene>
    <name evidence="2" type="ORF">GTQ55_06950</name>
</gene>
<evidence type="ECO:0008006" key="4">
    <source>
        <dbReference type="Google" id="ProtNLM"/>
    </source>
</evidence>
<dbReference type="InterPro" id="IPR021730">
    <property type="entry name" value="YdbH"/>
</dbReference>
<proteinExistence type="predicted"/>
<protein>
    <recommendedName>
        <fullName evidence="4">Dicarboxylate transport domain-containing protein</fullName>
    </recommendedName>
</protein>
<reference evidence="2 3" key="1">
    <citation type="submission" date="2020-01" db="EMBL/GenBank/DDBJ databases">
        <title>The possibility of degradation of plastic by Microbulbifer hydrolyticus IRE-31.</title>
        <authorList>
            <person name="Liu L."/>
        </authorList>
    </citation>
    <scope>NUCLEOTIDE SEQUENCE [LARGE SCALE GENOMIC DNA]</scope>
    <source>
        <strain evidence="2 3">IRE-31</strain>
    </source>
</reference>
<dbReference type="RefSeq" id="WP_161858078.1">
    <property type="nucleotide sequence ID" value="NZ_CP047491.1"/>
</dbReference>